<name>A0ABS1C866_9FIRM</name>
<dbReference type="InterPro" id="IPR029064">
    <property type="entry name" value="Ribosomal_eL30-like_sf"/>
</dbReference>
<dbReference type="InterPro" id="IPR053888">
    <property type="entry name" value="MRM3-like_sub_bind"/>
</dbReference>
<evidence type="ECO:0000256" key="2">
    <source>
        <dbReference type="ARBA" id="ARBA00022603"/>
    </source>
</evidence>
<evidence type="ECO:0000256" key="1">
    <source>
        <dbReference type="ARBA" id="ARBA00007228"/>
    </source>
</evidence>
<dbReference type="CDD" id="cd18095">
    <property type="entry name" value="SpoU-like_rRNA-MTase"/>
    <property type="match status" value="1"/>
</dbReference>
<comment type="similarity">
    <text evidence="1">Belongs to the class IV-like SAM-binding methyltransferase superfamily. RNA methyltransferase TrmH family.</text>
</comment>
<dbReference type="PANTHER" id="PTHR43191:SF2">
    <property type="entry name" value="RRNA METHYLTRANSFERASE 3, MITOCHONDRIAL"/>
    <property type="match status" value="1"/>
</dbReference>
<dbReference type="InterPro" id="IPR001537">
    <property type="entry name" value="SpoU_MeTrfase"/>
</dbReference>
<dbReference type="EMBL" id="JACVDA010000006">
    <property type="protein sequence ID" value="MBK1468293.1"/>
    <property type="molecule type" value="Genomic_DNA"/>
</dbReference>
<organism evidence="6 7">
    <name type="scientific">Parvimonas parva</name>
    <dbReference type="NCBI Taxonomy" id="2769485"/>
    <lineage>
        <taxon>Bacteria</taxon>
        <taxon>Bacillati</taxon>
        <taxon>Bacillota</taxon>
        <taxon>Tissierellia</taxon>
        <taxon>Tissierellales</taxon>
        <taxon>Peptoniphilaceae</taxon>
        <taxon>Parvimonas</taxon>
    </lineage>
</organism>
<dbReference type="SUPFAM" id="SSF75217">
    <property type="entry name" value="alpha/beta knot"/>
    <property type="match status" value="1"/>
</dbReference>
<keyword evidence="2 6" id="KW-0489">Methyltransferase</keyword>
<evidence type="ECO:0000256" key="3">
    <source>
        <dbReference type="ARBA" id="ARBA00022679"/>
    </source>
</evidence>
<dbReference type="Pfam" id="PF22435">
    <property type="entry name" value="MRM3-like_sub_bind"/>
    <property type="match status" value="1"/>
</dbReference>
<dbReference type="SUPFAM" id="SSF55315">
    <property type="entry name" value="L30e-like"/>
    <property type="match status" value="1"/>
</dbReference>
<comment type="caution">
    <text evidence="6">The sequence shown here is derived from an EMBL/GenBank/DDBJ whole genome shotgun (WGS) entry which is preliminary data.</text>
</comment>
<dbReference type="PANTHER" id="PTHR43191">
    <property type="entry name" value="RRNA METHYLTRANSFERASE 3"/>
    <property type="match status" value="1"/>
</dbReference>
<dbReference type="InterPro" id="IPR029026">
    <property type="entry name" value="tRNA_m1G_MTases_N"/>
</dbReference>
<keyword evidence="7" id="KW-1185">Reference proteome</keyword>
<evidence type="ECO:0000313" key="7">
    <source>
        <dbReference type="Proteomes" id="UP000823123"/>
    </source>
</evidence>
<keyword evidence="3" id="KW-0808">Transferase</keyword>
<reference evidence="6 7" key="1">
    <citation type="submission" date="2020-09" db="EMBL/GenBank/DDBJ databases">
        <title>Parvimonas S3374 sp. nov.</title>
        <authorList>
            <person name="Buhl M."/>
        </authorList>
    </citation>
    <scope>NUCLEOTIDE SEQUENCE [LARGE SCALE GENOMIC DNA]</scope>
    <source>
        <strain evidence="6 7">S3374</strain>
    </source>
</reference>
<evidence type="ECO:0000259" key="4">
    <source>
        <dbReference type="Pfam" id="PF00588"/>
    </source>
</evidence>
<feature type="domain" description="tRNA/rRNA methyltransferase SpoU type" evidence="4">
    <location>
        <begin position="119"/>
        <end position="256"/>
    </location>
</feature>
<dbReference type="InterPro" id="IPR051259">
    <property type="entry name" value="rRNA_Methyltransferase"/>
</dbReference>
<protein>
    <submittedName>
        <fullName evidence="6">RNA methyltransferase</fullName>
    </submittedName>
</protein>
<feature type="domain" description="MRM3-like substrate binding" evidence="5">
    <location>
        <begin position="20"/>
        <end position="103"/>
    </location>
</feature>
<accession>A0ABS1C866</accession>
<evidence type="ECO:0000259" key="5">
    <source>
        <dbReference type="Pfam" id="PF22435"/>
    </source>
</evidence>
<dbReference type="RefSeq" id="WP_068472524.1">
    <property type="nucleotide sequence ID" value="NZ_JACVDA010000006.1"/>
</dbReference>
<dbReference type="Pfam" id="PF00588">
    <property type="entry name" value="SpoU_methylase"/>
    <property type="match status" value="1"/>
</dbReference>
<dbReference type="GO" id="GO:0008168">
    <property type="term" value="F:methyltransferase activity"/>
    <property type="evidence" value="ECO:0007669"/>
    <property type="project" value="UniProtKB-KW"/>
</dbReference>
<dbReference type="GO" id="GO:0032259">
    <property type="term" value="P:methylation"/>
    <property type="evidence" value="ECO:0007669"/>
    <property type="project" value="UniProtKB-KW"/>
</dbReference>
<gene>
    <name evidence="6" type="ORF">IBJ83_03060</name>
</gene>
<dbReference type="Gene3D" id="3.30.1330.30">
    <property type="match status" value="1"/>
</dbReference>
<dbReference type="InterPro" id="IPR029028">
    <property type="entry name" value="Alpha/beta_knot_MTases"/>
</dbReference>
<proteinExistence type="inferred from homology"/>
<dbReference type="Proteomes" id="UP000823123">
    <property type="component" value="Unassembled WGS sequence"/>
</dbReference>
<evidence type="ECO:0000313" key="6">
    <source>
        <dbReference type="EMBL" id="MBK1468293.1"/>
    </source>
</evidence>
<dbReference type="Gene3D" id="3.40.1280.10">
    <property type="match status" value="1"/>
</dbReference>
<sequence>MIELVNWYNMEFKTIDSKENKKYKFFKSLSLKKNRDKYKLFLLEGKKLLLEVLSENLNVENIICTKEFLKNFSFPETVLDKVIVLSEKLFQSLTEMQHSEGVITIVNYLEERKISSKNIICLENVSDPGNFGTIIRTANAFGIKDILTINCVDKYNSKVLRATMGAMFRTNIVSCDIEKIKELQKLGYRLISTTLSENSKFLEEFSFDEKNIVVMGNEANGVSKEMLEISNEHLKIDMDNSMESLNVSIATAIIMYKIFKR</sequence>